<accession>A0ABV6HH20</accession>
<protein>
    <submittedName>
        <fullName evidence="1">Glycosyltransferase</fullName>
    </submittedName>
</protein>
<gene>
    <name evidence="1" type="ORF">ACFFI0_06185</name>
</gene>
<dbReference type="PANTHER" id="PTHR12526">
    <property type="entry name" value="GLYCOSYLTRANSFERASE"/>
    <property type="match status" value="1"/>
</dbReference>
<evidence type="ECO:0000313" key="1">
    <source>
        <dbReference type="EMBL" id="MFC0317887.1"/>
    </source>
</evidence>
<sequence length="400" mass="45776">MAAKLLYIALRIDITGDGASMYAMNNVLTFASQVPTDVLTLQGPRTAYGQELLSKLPCSIEEVQVEPIHPTRERIRLLQRGHNIFRESPALRRAVIKKLQQNDYAIVILELYSAYLLPAIRRLRPTINIVLNQHNYEYENHLEYIQFRIAHPLKRKLYRLANFRYRAVEHRVVREADGLIAISEYDQQLFNKIRNNDQQSYLLSPALPLKPVKDHYKQQCSHLLFIGMMDWYPNIQGVLHFVKDVFHPLIEQDPSYHFYIVGKNPVIEIQQLQSANIHITGAVEDIDVYIKQCDLMVVPVSLGGGVKIKVMEAIQKGIPLLVHQSSAQGYKGVADYFVVNDMAEFKRRIIAYPQEIANHISALAAARSALNDQMRNNKVTAARVLADFVPVKQTINTTRL</sequence>
<dbReference type="Proteomes" id="UP001589774">
    <property type="component" value="Unassembled WGS sequence"/>
</dbReference>
<dbReference type="SUPFAM" id="SSF53756">
    <property type="entry name" value="UDP-Glycosyltransferase/glycogen phosphorylase"/>
    <property type="match status" value="1"/>
</dbReference>
<keyword evidence="2" id="KW-1185">Reference proteome</keyword>
<dbReference type="EMBL" id="JBHLWO010000001">
    <property type="protein sequence ID" value="MFC0317887.1"/>
    <property type="molecule type" value="Genomic_DNA"/>
</dbReference>
<dbReference type="RefSeq" id="WP_130854371.1">
    <property type="nucleotide sequence ID" value="NZ_JBHLWO010000001.1"/>
</dbReference>
<comment type="caution">
    <text evidence="1">The sequence shown here is derived from an EMBL/GenBank/DDBJ whole genome shotgun (WGS) entry which is preliminary data.</text>
</comment>
<dbReference type="Pfam" id="PF13692">
    <property type="entry name" value="Glyco_trans_1_4"/>
    <property type="match status" value="1"/>
</dbReference>
<dbReference type="Gene3D" id="3.40.50.2000">
    <property type="entry name" value="Glycogen Phosphorylase B"/>
    <property type="match status" value="2"/>
</dbReference>
<name>A0ABV6HH20_9SPHI</name>
<reference evidence="1 2" key="1">
    <citation type="submission" date="2024-09" db="EMBL/GenBank/DDBJ databases">
        <authorList>
            <person name="Sun Q."/>
            <person name="Mori K."/>
        </authorList>
    </citation>
    <scope>NUCLEOTIDE SEQUENCE [LARGE SCALE GENOMIC DNA]</scope>
    <source>
        <strain evidence="1 2">CCM 7765</strain>
    </source>
</reference>
<evidence type="ECO:0000313" key="2">
    <source>
        <dbReference type="Proteomes" id="UP001589774"/>
    </source>
</evidence>
<proteinExistence type="predicted"/>
<organism evidence="1 2">
    <name type="scientific">Olivibacter oleidegradans</name>
    <dbReference type="NCBI Taxonomy" id="760123"/>
    <lineage>
        <taxon>Bacteria</taxon>
        <taxon>Pseudomonadati</taxon>
        <taxon>Bacteroidota</taxon>
        <taxon>Sphingobacteriia</taxon>
        <taxon>Sphingobacteriales</taxon>
        <taxon>Sphingobacteriaceae</taxon>
        <taxon>Olivibacter</taxon>
    </lineage>
</organism>